<keyword evidence="3 5" id="KW-1133">Transmembrane helix</keyword>
<sequence length="82" mass="9469">MKMDTGTKVRTILFLIAWVNQLLSFYNLEPIPVDETTAQQVYDAVSVLFTIVVTVWTSFKNNYLTLKGRKQRETLKKNGLTK</sequence>
<feature type="transmembrane region" description="Helical" evidence="5">
    <location>
        <begin position="40"/>
        <end position="59"/>
    </location>
</feature>
<protein>
    <submittedName>
        <fullName evidence="6">Holin</fullName>
    </submittedName>
</protein>
<name>A0A5P8PHZ9_9CAUD</name>
<keyword evidence="2 5" id="KW-0812">Transmembrane</keyword>
<dbReference type="EMBL" id="MN176227">
    <property type="protein sequence ID" value="QFR56331.1"/>
    <property type="molecule type" value="Genomic_DNA"/>
</dbReference>
<dbReference type="Pfam" id="PF04688">
    <property type="entry name" value="Holin_SPP1"/>
    <property type="match status" value="1"/>
</dbReference>
<evidence type="ECO:0000256" key="4">
    <source>
        <dbReference type="ARBA" id="ARBA00023136"/>
    </source>
</evidence>
<evidence type="ECO:0000313" key="7">
    <source>
        <dbReference type="Proteomes" id="UP000326995"/>
    </source>
</evidence>
<keyword evidence="4 5" id="KW-0472">Membrane</keyword>
<keyword evidence="7" id="KW-1185">Reference proteome</keyword>
<evidence type="ECO:0000256" key="3">
    <source>
        <dbReference type="ARBA" id="ARBA00022989"/>
    </source>
</evidence>
<dbReference type="NCBIfam" id="TIGR01592">
    <property type="entry name" value="holin_SPP1"/>
    <property type="match status" value="1"/>
</dbReference>
<dbReference type="RefSeq" id="YP_010644429.1">
    <property type="nucleotide sequence ID" value="NC_070625.1"/>
</dbReference>
<dbReference type="Proteomes" id="UP000326995">
    <property type="component" value="Segment"/>
</dbReference>
<comment type="subcellular location">
    <subcellularLocation>
        <location evidence="1">Membrane</location>
    </subcellularLocation>
</comment>
<evidence type="ECO:0000256" key="2">
    <source>
        <dbReference type="ARBA" id="ARBA00022692"/>
    </source>
</evidence>
<dbReference type="GeneID" id="77850655"/>
<evidence type="ECO:0000313" key="6">
    <source>
        <dbReference type="EMBL" id="QFR56331.1"/>
    </source>
</evidence>
<accession>A0A5P8PHZ9</accession>
<dbReference type="GO" id="GO:0016020">
    <property type="term" value="C:membrane"/>
    <property type="evidence" value="ECO:0007669"/>
    <property type="project" value="UniProtKB-SubCell"/>
</dbReference>
<dbReference type="KEGG" id="vg:77850655"/>
<feature type="transmembrane region" description="Helical" evidence="5">
    <location>
        <begin position="12"/>
        <end position="28"/>
    </location>
</feature>
<gene>
    <name evidence="6" type="primary">28</name>
    <name evidence="6" type="ORF">049ML001_28</name>
</gene>
<evidence type="ECO:0000256" key="1">
    <source>
        <dbReference type="ARBA" id="ARBA00004370"/>
    </source>
</evidence>
<organism evidence="6 7">
    <name type="scientific">Bacillus phage 049ML001</name>
    <dbReference type="NCBI Taxonomy" id="2601660"/>
    <lineage>
        <taxon>Viruses</taxon>
        <taxon>Duplodnaviria</taxon>
        <taxon>Heunggongvirae</taxon>
        <taxon>Uroviricota</taxon>
        <taxon>Caudoviricetes</taxon>
        <taxon>Trautnerviridae</taxon>
        <taxon>Polsinellivirinae</taxon>
        <taxon>Rivavirus</taxon>
        <taxon>Rivavirus rv049ML001</taxon>
    </lineage>
</organism>
<reference evidence="6 7" key="1">
    <citation type="submission" date="2019-07" db="EMBL/GenBank/DDBJ databases">
        <authorList>
            <person name="Tomko B.E."/>
            <person name="Krukonis G.P."/>
            <person name="Delesalle V.A."/>
        </authorList>
    </citation>
    <scope>NUCLEOTIDE SEQUENCE [LARGE SCALE GENOMIC DNA]</scope>
</reference>
<dbReference type="InterPro" id="IPR006479">
    <property type="entry name" value="Holin"/>
</dbReference>
<evidence type="ECO:0000256" key="5">
    <source>
        <dbReference type="SAM" id="Phobius"/>
    </source>
</evidence>
<proteinExistence type="predicted"/>